<comment type="subcellular location">
    <subcellularLocation>
        <location evidence="1">Nucleus</location>
    </subcellularLocation>
</comment>
<accession>A0AAV6TAY3</accession>
<keyword evidence="11" id="KW-1185">Reference proteome</keyword>
<sequence>MLLGNRPANCNQAQMYLRTQMLILTPAASLAAVQSDPPALTSCSSLPTSSQVQNLALRAHLPAALATAHSVILKPSAQSQARSPAASLSKTSLCALKANQLTDASSEAAQPGPQTVTTAYSPVQCTHALVKQQLTCPSGQQVAHHQLILQQATAGAFNHRQLQPIALRVAPQETNSHPLPLSLKRLTTPSTQSQNTSDPQAPSASSSSSSSVTSGFASSAQPQPPPLVAAPQRRTLFPHMQNQPPPPPPPLVLPRLPQNPPATLQRLSLHSVQALAVQSGRVMLTEQELPVAETLVRMPYQNLPPPQTVAVDLKVHLVRRGDAPSVTESPSGPTCKENRLSSEEMKEERSPGQQMDRKPTPLTVSPQQNGAAGMRSPAAPTRDSVTRAPQAEEPSSLTTTTSSNNPPPPSSPLPPPILPTAVRSPSQPPSAPTSLPGSPDRILTSHVLTHLIEGFVIREGVEPFPVGSFSLSGDQQASLPESQEIHTNGNAAAAEDSLLDADQSDSTDLETENDGPAADVAELRESVAAVLLQCEYCGSRGYAQTFLRSKRFCSMTCVRRFSVSCTKRITMLKTCRWDHRPMGRRGRPPSRINRASREHFLRQAQTRQQCSPREEEEEEEELQEAQEEEEEEEGDEPPVPMKTRLQKQAERKRESESEQRILETISVVSDREDDASCPSQWNVEQVFSYVNSLPGGPSVAKEFRSQEIDGQALLLLTEDHLVSTMNLKLGPALKLCAHINSLKDT</sequence>
<evidence type="ECO:0000256" key="6">
    <source>
        <dbReference type="PROSITE-ProRule" id="PRU00367"/>
    </source>
</evidence>
<feature type="compositionally biased region" description="Basic and acidic residues" evidence="7">
    <location>
        <begin position="647"/>
        <end position="659"/>
    </location>
</feature>
<evidence type="ECO:0000259" key="8">
    <source>
        <dbReference type="PROSITE" id="PS50105"/>
    </source>
</evidence>
<feature type="compositionally biased region" description="Polar residues" evidence="7">
    <location>
        <begin position="185"/>
        <end position="200"/>
    </location>
</feature>
<dbReference type="EMBL" id="JAGKHQ010000001">
    <property type="protein sequence ID" value="KAG7526592.1"/>
    <property type="molecule type" value="Genomic_DNA"/>
</dbReference>
<feature type="compositionally biased region" description="Acidic residues" evidence="7">
    <location>
        <begin position="614"/>
        <end position="636"/>
    </location>
</feature>
<dbReference type="GO" id="GO:0003682">
    <property type="term" value="F:chromatin binding"/>
    <property type="evidence" value="ECO:0007669"/>
    <property type="project" value="TreeGrafter"/>
</dbReference>
<evidence type="ECO:0000256" key="2">
    <source>
        <dbReference type="ARBA" id="ARBA00022723"/>
    </source>
</evidence>
<keyword evidence="3 6" id="KW-0863">Zinc-finger</keyword>
<dbReference type="GO" id="GO:0008270">
    <property type="term" value="F:zinc ion binding"/>
    <property type="evidence" value="ECO:0007669"/>
    <property type="project" value="UniProtKB-KW"/>
</dbReference>
<dbReference type="PROSITE" id="PS50105">
    <property type="entry name" value="SAM_DOMAIN"/>
    <property type="match status" value="1"/>
</dbReference>
<dbReference type="InterPro" id="IPR050548">
    <property type="entry name" value="PcG_chromatin_remod_factors"/>
</dbReference>
<dbReference type="InterPro" id="IPR001660">
    <property type="entry name" value="SAM"/>
</dbReference>
<dbReference type="AlphaFoldDB" id="A0AAV6TAY3"/>
<reference evidence="10 11" key="1">
    <citation type="journal article" date="2021" name="Sci. Rep.">
        <title>Chromosome anchoring in Senegalese sole (Solea senegalensis) reveals sex-associated markers and genome rearrangements in flatfish.</title>
        <authorList>
            <person name="Guerrero-Cozar I."/>
            <person name="Gomez-Garrido J."/>
            <person name="Berbel C."/>
            <person name="Martinez-Blanch J.F."/>
            <person name="Alioto T."/>
            <person name="Claros M.G."/>
            <person name="Gagnaire P.A."/>
            <person name="Manchado M."/>
        </authorList>
    </citation>
    <scope>NUCLEOTIDE SEQUENCE [LARGE SCALE GENOMIC DNA]</scope>
    <source>
        <strain evidence="10">Sse05_10M</strain>
    </source>
</reference>
<dbReference type="Pfam" id="PF00536">
    <property type="entry name" value="SAM_1"/>
    <property type="match status" value="1"/>
</dbReference>
<dbReference type="InterPro" id="IPR003903">
    <property type="entry name" value="UIM_dom"/>
</dbReference>
<dbReference type="SMART" id="SM00454">
    <property type="entry name" value="SAM"/>
    <property type="match status" value="1"/>
</dbReference>
<proteinExistence type="predicted"/>
<evidence type="ECO:0000313" key="11">
    <source>
        <dbReference type="Proteomes" id="UP000693946"/>
    </source>
</evidence>
<dbReference type="GO" id="GO:0035102">
    <property type="term" value="C:PRC1 complex"/>
    <property type="evidence" value="ECO:0007669"/>
    <property type="project" value="TreeGrafter"/>
</dbReference>
<feature type="domain" description="SAM" evidence="8">
    <location>
        <begin position="681"/>
        <end position="745"/>
    </location>
</feature>
<comment type="caution">
    <text evidence="10">The sequence shown here is derived from an EMBL/GenBank/DDBJ whole genome shotgun (WGS) entry which is preliminary data.</text>
</comment>
<feature type="region of interest" description="Disordered" evidence="7">
    <location>
        <begin position="174"/>
        <end position="259"/>
    </location>
</feature>
<keyword evidence="4" id="KW-0862">Zinc</keyword>
<dbReference type="PANTHER" id="PTHR12247">
    <property type="entry name" value="POLYCOMB GROUP PROTEIN"/>
    <property type="match status" value="1"/>
</dbReference>
<evidence type="ECO:0000256" key="1">
    <source>
        <dbReference type="ARBA" id="ARBA00004123"/>
    </source>
</evidence>
<evidence type="ECO:0000256" key="7">
    <source>
        <dbReference type="SAM" id="MobiDB-lite"/>
    </source>
</evidence>
<keyword evidence="2" id="KW-0479">Metal-binding</keyword>
<dbReference type="InterPro" id="IPR012313">
    <property type="entry name" value="Znf_FCS"/>
</dbReference>
<evidence type="ECO:0000259" key="9">
    <source>
        <dbReference type="PROSITE" id="PS51024"/>
    </source>
</evidence>
<feature type="region of interest" description="Disordered" evidence="7">
    <location>
        <begin position="321"/>
        <end position="439"/>
    </location>
</feature>
<feature type="domain" description="FCS-type" evidence="9">
    <location>
        <begin position="525"/>
        <end position="559"/>
    </location>
</feature>
<name>A0AAV6TAY3_SOLSE</name>
<keyword evidence="5" id="KW-0539">Nucleus</keyword>
<evidence type="ECO:0000256" key="3">
    <source>
        <dbReference type="ARBA" id="ARBA00022771"/>
    </source>
</evidence>
<feature type="compositionally biased region" description="Pro residues" evidence="7">
    <location>
        <begin position="405"/>
        <end position="418"/>
    </location>
</feature>
<dbReference type="CDD" id="cd09577">
    <property type="entry name" value="SAM_Ph1_2_3"/>
    <property type="match status" value="1"/>
</dbReference>
<dbReference type="Proteomes" id="UP000693946">
    <property type="component" value="Linkage Group LG1"/>
</dbReference>
<dbReference type="PANTHER" id="PTHR12247:SF138">
    <property type="entry name" value="POLYHOMEOTIC DISTAL, ISOFORM A-RELATED"/>
    <property type="match status" value="1"/>
</dbReference>
<dbReference type="Pfam" id="PF21319">
    <property type="entry name" value="zf-FCS_1"/>
    <property type="match status" value="1"/>
</dbReference>
<feature type="compositionally biased region" description="Low complexity" evidence="7">
    <location>
        <begin position="201"/>
        <end position="221"/>
    </location>
</feature>
<dbReference type="PROSITE" id="PS51024">
    <property type="entry name" value="ZF_FCS"/>
    <property type="match status" value="1"/>
</dbReference>
<dbReference type="GO" id="GO:0045892">
    <property type="term" value="P:negative regulation of DNA-templated transcription"/>
    <property type="evidence" value="ECO:0007669"/>
    <property type="project" value="TreeGrafter"/>
</dbReference>
<evidence type="ECO:0000256" key="5">
    <source>
        <dbReference type="ARBA" id="ARBA00023242"/>
    </source>
</evidence>
<feature type="compositionally biased region" description="Pro residues" evidence="7">
    <location>
        <begin position="243"/>
        <end position="259"/>
    </location>
</feature>
<feature type="region of interest" description="Disordered" evidence="7">
    <location>
        <begin position="579"/>
        <end position="659"/>
    </location>
</feature>
<protein>
    <submittedName>
        <fullName evidence="10">Polyhomeotic 3</fullName>
    </submittedName>
</protein>
<organism evidence="10 11">
    <name type="scientific">Solea senegalensis</name>
    <name type="common">Senegalese sole</name>
    <dbReference type="NCBI Taxonomy" id="28829"/>
    <lineage>
        <taxon>Eukaryota</taxon>
        <taxon>Metazoa</taxon>
        <taxon>Chordata</taxon>
        <taxon>Craniata</taxon>
        <taxon>Vertebrata</taxon>
        <taxon>Euteleostomi</taxon>
        <taxon>Actinopterygii</taxon>
        <taxon>Neopterygii</taxon>
        <taxon>Teleostei</taxon>
        <taxon>Neoteleostei</taxon>
        <taxon>Acanthomorphata</taxon>
        <taxon>Carangaria</taxon>
        <taxon>Pleuronectiformes</taxon>
        <taxon>Pleuronectoidei</taxon>
        <taxon>Soleidae</taxon>
        <taxon>Solea</taxon>
    </lineage>
</organism>
<dbReference type="GO" id="GO:0042393">
    <property type="term" value="F:histone binding"/>
    <property type="evidence" value="ECO:0007669"/>
    <property type="project" value="TreeGrafter"/>
</dbReference>
<gene>
    <name evidence="10" type="ORF">JOB18_042386</name>
</gene>
<feature type="compositionally biased region" description="Basic and acidic residues" evidence="7">
    <location>
        <begin position="336"/>
        <end position="359"/>
    </location>
</feature>
<dbReference type="PROSITE" id="PS50330">
    <property type="entry name" value="UIM"/>
    <property type="match status" value="1"/>
</dbReference>
<evidence type="ECO:0000256" key="4">
    <source>
        <dbReference type="ARBA" id="ARBA00022833"/>
    </source>
</evidence>
<evidence type="ECO:0000313" key="10">
    <source>
        <dbReference type="EMBL" id="KAG7526592.1"/>
    </source>
</evidence>
<feature type="compositionally biased region" description="Low complexity" evidence="7">
    <location>
        <begin position="394"/>
        <end position="404"/>
    </location>
</feature>